<feature type="region of interest" description="Disordered" evidence="6">
    <location>
        <begin position="580"/>
        <end position="618"/>
    </location>
</feature>
<evidence type="ECO:0000256" key="1">
    <source>
        <dbReference type="ARBA" id="ARBA00004114"/>
    </source>
</evidence>
<feature type="compositionally biased region" description="Polar residues" evidence="6">
    <location>
        <begin position="650"/>
        <end position="662"/>
    </location>
</feature>
<evidence type="ECO:0000256" key="5">
    <source>
        <dbReference type="ARBA" id="ARBA00023273"/>
    </source>
</evidence>
<reference evidence="8" key="1">
    <citation type="submission" date="2021-07" db="EMBL/GenBank/DDBJ databases">
        <authorList>
            <person name="Catto M.A."/>
            <person name="Jacobson A."/>
            <person name="Kennedy G."/>
            <person name="Labadie P."/>
            <person name="Hunt B.G."/>
            <person name="Srinivasan R."/>
        </authorList>
    </citation>
    <scope>NUCLEOTIDE SEQUENCE</scope>
    <source>
        <strain evidence="8">PL_HMW_Pooled</strain>
        <tissue evidence="8">Head</tissue>
    </source>
</reference>
<dbReference type="InterPro" id="IPR016024">
    <property type="entry name" value="ARM-type_fold"/>
</dbReference>
<feature type="compositionally biased region" description="Polar residues" evidence="6">
    <location>
        <begin position="604"/>
        <end position="615"/>
    </location>
</feature>
<evidence type="ECO:0000256" key="3">
    <source>
        <dbReference type="ARBA" id="ARBA00021146"/>
    </source>
</evidence>
<dbReference type="GO" id="GO:0097542">
    <property type="term" value="C:ciliary tip"/>
    <property type="evidence" value="ECO:0007669"/>
    <property type="project" value="TreeGrafter"/>
</dbReference>
<comment type="subcellular location">
    <subcellularLocation>
        <location evidence="2">Cytoplasm</location>
        <location evidence="2">Cytoskeleton</location>
        <location evidence="2">Cilium basal body</location>
    </subcellularLocation>
    <subcellularLocation>
        <location evidence="1">Cytoplasm</location>
        <location evidence="1">Cytoskeleton</location>
        <location evidence="1">Microtubule organizing center</location>
        <location evidence="1">Centrosome</location>
        <location evidence="1">Centriole</location>
    </subcellularLocation>
</comment>
<dbReference type="InterPro" id="IPR048959">
    <property type="entry name" value="ARMC9_ARM_dom"/>
</dbReference>
<dbReference type="SUPFAM" id="SSF48371">
    <property type="entry name" value="ARM repeat"/>
    <property type="match status" value="1"/>
</dbReference>
<keyword evidence="5" id="KW-0966">Cell projection</keyword>
<dbReference type="GO" id="GO:0060271">
    <property type="term" value="P:cilium assembly"/>
    <property type="evidence" value="ECO:0007669"/>
    <property type="project" value="InterPro"/>
</dbReference>
<evidence type="ECO:0000256" key="2">
    <source>
        <dbReference type="ARBA" id="ARBA00004120"/>
    </source>
</evidence>
<dbReference type="Gene3D" id="1.25.10.10">
    <property type="entry name" value="Leucine-rich Repeat Variant"/>
    <property type="match status" value="1"/>
</dbReference>
<name>A0AAE1I264_9NEOP</name>
<comment type="caution">
    <text evidence="8">The sequence shown here is derived from an EMBL/GenBank/DDBJ whole genome shotgun (WGS) entry which is preliminary data.</text>
</comment>
<proteinExistence type="predicted"/>
<feature type="domain" description="LisH" evidence="7">
    <location>
        <begin position="396"/>
        <end position="513"/>
    </location>
</feature>
<dbReference type="AlphaFoldDB" id="A0AAE1I264"/>
<evidence type="ECO:0000256" key="4">
    <source>
        <dbReference type="ARBA" id="ARBA00022794"/>
    </source>
</evidence>
<sequence>MIRSCTDPYYLRLVFEFLNHTDLLETANVFTRECNLKKYQLQLDEELLGSEQTTQYVPKIVFYLPSALNGNENNVVGIPEEIEHFFSHDDMHNIHINTNMVGEKKIKTPVTKETSKVQCLSETELASNPNTFRKIKNYSKKYPVLLKLKGRQSAGDRLIEGESTKLKDYNLNYSELQMKFNKLHSDYHNLIGVASELTGALEMSARGQQLDLRETLKNCVQIYPELFSYDKYHKNVSKEGIKGRFSVKLKQSDWSLDIPQIKRNLIDGSVKSRLLLLQALRWAITKSPSDRRESILKQYVGWDLLNLQDDAFLKSLLIPHGVVTPHPLQQSAARLLNTIASIQSGRSYLSQNSETIRVTTAVLQQRDGISSDSITQNMLLAALQKLSLRRNQRIAMIKAGMVEWLFEQFSNLDVDSMYPIEYGTALLMNLCLHHSARELCIPVAENVFSVLISLLSTPVTQALAYVNGTLYSLITNTKLNEAASDMGLQNALEYSISIQKDAEIKKQMEHILHFHKTLLHCSNFTSAYLPISEGEMIDEDDAELNLLGEELDEDDPVRSINGELSGEDLLRNRYCLSENSEETSLSESEPSETHGSSLMLRPTTPHNQSLSTSKNSPEKNIAREILNWSKSKFSIADKQKIDNQRYDPGTDSSGSTKSENKIISSKETVWHQIKSEEADGSTNIPLIIQTGDAKQLIPEISIHLADNVENSINNDSDVDEDSEDVQVAGMIPELQKEQYNDRFSSDTEDGDTAPAFTSRPKIPRTPPHHS</sequence>
<dbReference type="PROSITE" id="PS50896">
    <property type="entry name" value="LISH"/>
    <property type="match status" value="1"/>
</dbReference>
<evidence type="ECO:0000256" key="6">
    <source>
        <dbReference type="SAM" id="MobiDB-lite"/>
    </source>
</evidence>
<evidence type="ECO:0000259" key="7">
    <source>
        <dbReference type="Pfam" id="PF21050"/>
    </source>
</evidence>
<evidence type="ECO:0000313" key="8">
    <source>
        <dbReference type="EMBL" id="KAK3931838.1"/>
    </source>
</evidence>
<accession>A0AAE1I264</accession>
<dbReference type="InterPro" id="IPR040369">
    <property type="entry name" value="ARMC9"/>
</dbReference>
<evidence type="ECO:0000313" key="9">
    <source>
        <dbReference type="Proteomes" id="UP001219518"/>
    </source>
</evidence>
<keyword evidence="4" id="KW-0970">Cilium biogenesis/degradation</keyword>
<dbReference type="PANTHER" id="PTHR14881:SF4">
    <property type="entry name" value="LISH DOMAIN-CONTAINING PROTEIN ARMC9"/>
    <property type="match status" value="1"/>
</dbReference>
<dbReference type="InterPro" id="IPR006594">
    <property type="entry name" value="LisH"/>
</dbReference>
<organism evidence="8 9">
    <name type="scientific">Frankliniella fusca</name>
    <dbReference type="NCBI Taxonomy" id="407009"/>
    <lineage>
        <taxon>Eukaryota</taxon>
        <taxon>Metazoa</taxon>
        <taxon>Ecdysozoa</taxon>
        <taxon>Arthropoda</taxon>
        <taxon>Hexapoda</taxon>
        <taxon>Insecta</taxon>
        <taxon>Pterygota</taxon>
        <taxon>Neoptera</taxon>
        <taxon>Paraneoptera</taxon>
        <taxon>Thysanoptera</taxon>
        <taxon>Terebrantia</taxon>
        <taxon>Thripoidea</taxon>
        <taxon>Thripidae</taxon>
        <taxon>Frankliniella</taxon>
    </lineage>
</organism>
<feature type="compositionally biased region" description="Basic and acidic residues" evidence="6">
    <location>
        <begin position="734"/>
        <end position="745"/>
    </location>
</feature>
<feature type="region of interest" description="Disordered" evidence="6">
    <location>
        <begin position="732"/>
        <end position="770"/>
    </location>
</feature>
<dbReference type="PANTHER" id="PTHR14881">
    <property type="entry name" value="LISH DOMAIN-CONTAINING PROTEIN ARMC9"/>
    <property type="match status" value="1"/>
</dbReference>
<keyword evidence="9" id="KW-1185">Reference proteome</keyword>
<dbReference type="InterPro" id="IPR011989">
    <property type="entry name" value="ARM-like"/>
</dbReference>
<gene>
    <name evidence="8" type="ORF">KUF71_009057</name>
</gene>
<reference evidence="8" key="2">
    <citation type="journal article" date="2023" name="BMC Genomics">
        <title>Pest status, molecular evolution, and epigenetic factors derived from the genome assembly of Frankliniella fusca, a thysanopteran phytovirus vector.</title>
        <authorList>
            <person name="Catto M.A."/>
            <person name="Labadie P.E."/>
            <person name="Jacobson A.L."/>
            <person name="Kennedy G.G."/>
            <person name="Srinivasan R."/>
            <person name="Hunt B.G."/>
        </authorList>
    </citation>
    <scope>NUCLEOTIDE SEQUENCE</scope>
    <source>
        <strain evidence="8">PL_HMW_Pooled</strain>
    </source>
</reference>
<dbReference type="Proteomes" id="UP001219518">
    <property type="component" value="Unassembled WGS sequence"/>
</dbReference>
<protein>
    <recommendedName>
        <fullName evidence="3">LisH domain-containing protein ARMC9</fullName>
    </recommendedName>
</protein>
<dbReference type="GO" id="GO:0005814">
    <property type="term" value="C:centriole"/>
    <property type="evidence" value="ECO:0007669"/>
    <property type="project" value="UniProtKB-SubCell"/>
</dbReference>
<dbReference type="GO" id="GO:0036064">
    <property type="term" value="C:ciliary basal body"/>
    <property type="evidence" value="ECO:0007669"/>
    <property type="project" value="InterPro"/>
</dbReference>
<dbReference type="EMBL" id="JAHWGI010001430">
    <property type="protein sequence ID" value="KAK3931838.1"/>
    <property type="molecule type" value="Genomic_DNA"/>
</dbReference>
<dbReference type="Pfam" id="PF21050">
    <property type="entry name" value="ARMC9_ARM"/>
    <property type="match status" value="1"/>
</dbReference>
<feature type="region of interest" description="Disordered" evidence="6">
    <location>
        <begin position="639"/>
        <end position="662"/>
    </location>
</feature>